<dbReference type="GO" id="GO:0007131">
    <property type="term" value="P:reciprocal meiotic recombination"/>
    <property type="evidence" value="ECO:0007669"/>
    <property type="project" value="InterPro"/>
</dbReference>
<keyword evidence="1" id="KW-0175">Coiled coil</keyword>
<sequence length="215" mass="25169">MAEEYLFCNYGDCKAVITKFVWVTRCSHVFCEEHGNSFFANNPNKIKCPVCNEPICRNKDIIKNNINPHDMMLSCVRPDKVLDYVITATKLWSYQMKQKHKVNIQMLSEKYEKIASDSMSKLKTENNEMKKFIKEIEGEIKKINAELSYTKKKLWKYKLAYNNACMATQRGPLGHSSNNSLFQKFSTDSLDDEFEDNLEYRNLGHFDNILSPRFD</sequence>
<dbReference type="InterPro" id="IPR042448">
    <property type="entry name" value="CCNB1IP1"/>
</dbReference>
<evidence type="ECO:0000313" key="3">
    <source>
        <dbReference type="Proteomes" id="UP001152798"/>
    </source>
</evidence>
<dbReference type="InterPro" id="IPR013083">
    <property type="entry name" value="Znf_RING/FYVE/PHD"/>
</dbReference>
<dbReference type="GO" id="GO:0000795">
    <property type="term" value="C:synaptonemal complex"/>
    <property type="evidence" value="ECO:0007669"/>
    <property type="project" value="InterPro"/>
</dbReference>
<dbReference type="PANTHER" id="PTHR14305">
    <property type="entry name" value="E3 UBIQUITIN-PROTEIN LIGASE CCNB1IP1"/>
    <property type="match status" value="1"/>
</dbReference>
<protein>
    <recommendedName>
        <fullName evidence="4">RING-type domain-containing protein</fullName>
    </recommendedName>
</protein>
<dbReference type="Gene3D" id="3.30.40.10">
    <property type="entry name" value="Zinc/RING finger domain, C3HC4 (zinc finger)"/>
    <property type="match status" value="1"/>
</dbReference>
<dbReference type="Proteomes" id="UP001152798">
    <property type="component" value="Chromosome 5"/>
</dbReference>
<keyword evidence="3" id="KW-1185">Reference proteome</keyword>
<dbReference type="AlphaFoldDB" id="A0A9P0MUE9"/>
<dbReference type="EMBL" id="OV725081">
    <property type="protein sequence ID" value="CAH1403841.1"/>
    <property type="molecule type" value="Genomic_DNA"/>
</dbReference>
<organism evidence="2 3">
    <name type="scientific">Nezara viridula</name>
    <name type="common">Southern green stink bug</name>
    <name type="synonym">Cimex viridulus</name>
    <dbReference type="NCBI Taxonomy" id="85310"/>
    <lineage>
        <taxon>Eukaryota</taxon>
        <taxon>Metazoa</taxon>
        <taxon>Ecdysozoa</taxon>
        <taxon>Arthropoda</taxon>
        <taxon>Hexapoda</taxon>
        <taxon>Insecta</taxon>
        <taxon>Pterygota</taxon>
        <taxon>Neoptera</taxon>
        <taxon>Paraneoptera</taxon>
        <taxon>Hemiptera</taxon>
        <taxon>Heteroptera</taxon>
        <taxon>Panheteroptera</taxon>
        <taxon>Pentatomomorpha</taxon>
        <taxon>Pentatomoidea</taxon>
        <taxon>Pentatomidae</taxon>
        <taxon>Pentatominae</taxon>
        <taxon>Nezara</taxon>
    </lineage>
</organism>
<evidence type="ECO:0000256" key="1">
    <source>
        <dbReference type="SAM" id="Coils"/>
    </source>
</evidence>
<dbReference type="GO" id="GO:0061630">
    <property type="term" value="F:ubiquitin protein ligase activity"/>
    <property type="evidence" value="ECO:0007669"/>
    <property type="project" value="InterPro"/>
</dbReference>
<dbReference type="SUPFAM" id="SSF103657">
    <property type="entry name" value="BAR/IMD domain-like"/>
    <property type="match status" value="1"/>
</dbReference>
<gene>
    <name evidence="2" type="ORF">NEZAVI_LOCUS12370</name>
</gene>
<evidence type="ECO:0008006" key="4">
    <source>
        <dbReference type="Google" id="ProtNLM"/>
    </source>
</evidence>
<dbReference type="PANTHER" id="PTHR14305:SF0">
    <property type="entry name" value="E3 UBIQUITIN-PROTEIN LIGASE CCNB1IP1"/>
    <property type="match status" value="1"/>
</dbReference>
<name>A0A9P0MUE9_NEZVI</name>
<dbReference type="OrthoDB" id="441210at2759"/>
<reference evidence="2" key="1">
    <citation type="submission" date="2022-01" db="EMBL/GenBank/DDBJ databases">
        <authorList>
            <person name="King R."/>
        </authorList>
    </citation>
    <scope>NUCLEOTIDE SEQUENCE</scope>
</reference>
<accession>A0A9P0MUE9</accession>
<evidence type="ECO:0000313" key="2">
    <source>
        <dbReference type="EMBL" id="CAH1403841.1"/>
    </source>
</evidence>
<proteinExistence type="predicted"/>
<dbReference type="InterPro" id="IPR027267">
    <property type="entry name" value="AH/BAR_dom_sf"/>
</dbReference>
<feature type="coiled-coil region" evidence="1">
    <location>
        <begin position="119"/>
        <end position="153"/>
    </location>
</feature>